<dbReference type="EMBL" id="QGMG01001790">
    <property type="protein sequence ID" value="TVY43738.1"/>
    <property type="molecule type" value="Genomic_DNA"/>
</dbReference>
<dbReference type="InterPro" id="IPR000210">
    <property type="entry name" value="BTB/POZ_dom"/>
</dbReference>
<dbReference type="OrthoDB" id="194443at2759"/>
<feature type="domain" description="BTB" evidence="1">
    <location>
        <begin position="30"/>
        <end position="105"/>
    </location>
</feature>
<gene>
    <name evidence="2" type="ORF">LCER1_G008780</name>
</gene>
<accession>A0A7D8YLN9</accession>
<sequence length="281" mass="31385">MPTTPPSKESLHEVLPDSFASSVLQLYTGTQVTIRIKGENWAKEYKVPKGLLCKQSPYFAAMFEGKFREGEEQSATLEELEGVVSVRSFETLLQYLFLGKIVHPGEAKREEIGHVIEFMRFADMCGVTGVEEVMSTRLKDIIVKVCPYYNWDAQQSSETENPTGVTVENISAAANLPSGNLVRRVLAETAVRDFFQGNMVDFWKETCQAIPSFGLDLLEATRDTMATVRHDRYNMRFVDPINRSATEFPKHQCPGASCGSWGCDCMERNNVSTGTWGAGPE</sequence>
<comment type="caution">
    <text evidence="2">The sequence shown here is derived from an EMBL/GenBank/DDBJ whole genome shotgun (WGS) entry which is preliminary data.</text>
</comment>
<dbReference type="SMART" id="SM00225">
    <property type="entry name" value="BTB"/>
    <property type="match status" value="1"/>
</dbReference>
<evidence type="ECO:0000313" key="2">
    <source>
        <dbReference type="EMBL" id="TVY43738.1"/>
    </source>
</evidence>
<dbReference type="Gene3D" id="3.30.710.10">
    <property type="entry name" value="Potassium Channel Kv1.1, Chain A"/>
    <property type="match status" value="1"/>
</dbReference>
<name>A0A7D8YLN9_9HELO</name>
<dbReference type="SUPFAM" id="SSF54695">
    <property type="entry name" value="POZ domain"/>
    <property type="match status" value="1"/>
</dbReference>
<dbReference type="AlphaFoldDB" id="A0A7D8YLN9"/>
<reference evidence="2 3" key="1">
    <citation type="submission" date="2018-05" db="EMBL/GenBank/DDBJ databases">
        <title>Whole genome sequencing for identification of molecular markers to develop diagnostic detection tools for the regulated plant pathogen Lachnellula willkommii.</title>
        <authorList>
            <person name="Giroux E."/>
            <person name="Bilodeau G."/>
        </authorList>
    </citation>
    <scope>NUCLEOTIDE SEQUENCE [LARGE SCALE GENOMIC DNA]</scope>
    <source>
        <strain evidence="2 3">CBS 625.97</strain>
    </source>
</reference>
<proteinExistence type="predicted"/>
<dbReference type="Pfam" id="PF00651">
    <property type="entry name" value="BTB"/>
    <property type="match status" value="1"/>
</dbReference>
<dbReference type="Proteomes" id="UP000481288">
    <property type="component" value="Unassembled WGS sequence"/>
</dbReference>
<keyword evidence="3" id="KW-1185">Reference proteome</keyword>
<dbReference type="PANTHER" id="PTHR47843">
    <property type="entry name" value="BTB DOMAIN-CONTAINING PROTEIN-RELATED"/>
    <property type="match status" value="1"/>
</dbReference>
<evidence type="ECO:0000313" key="3">
    <source>
        <dbReference type="Proteomes" id="UP000481288"/>
    </source>
</evidence>
<dbReference type="PROSITE" id="PS50097">
    <property type="entry name" value="BTB"/>
    <property type="match status" value="1"/>
</dbReference>
<organism evidence="2 3">
    <name type="scientific">Lachnellula cervina</name>
    <dbReference type="NCBI Taxonomy" id="1316786"/>
    <lineage>
        <taxon>Eukaryota</taxon>
        <taxon>Fungi</taxon>
        <taxon>Dikarya</taxon>
        <taxon>Ascomycota</taxon>
        <taxon>Pezizomycotina</taxon>
        <taxon>Leotiomycetes</taxon>
        <taxon>Helotiales</taxon>
        <taxon>Lachnaceae</taxon>
        <taxon>Lachnellula</taxon>
    </lineage>
</organism>
<protein>
    <recommendedName>
        <fullName evidence="1">BTB domain-containing protein</fullName>
    </recommendedName>
</protein>
<evidence type="ECO:0000259" key="1">
    <source>
        <dbReference type="PROSITE" id="PS50097"/>
    </source>
</evidence>
<dbReference type="InterPro" id="IPR011333">
    <property type="entry name" value="SKP1/BTB/POZ_sf"/>
</dbReference>